<dbReference type="EMBL" id="CAMKVN010001104">
    <property type="protein sequence ID" value="CAI2173712.1"/>
    <property type="molecule type" value="Genomic_DNA"/>
</dbReference>
<gene>
    <name evidence="1" type="ORF">FWILDA_LOCUS6224</name>
</gene>
<dbReference type="AlphaFoldDB" id="A0A9W4SLD8"/>
<dbReference type="Proteomes" id="UP001153678">
    <property type="component" value="Unassembled WGS sequence"/>
</dbReference>
<organism evidence="1 2">
    <name type="scientific">Funneliformis geosporum</name>
    <dbReference type="NCBI Taxonomy" id="1117311"/>
    <lineage>
        <taxon>Eukaryota</taxon>
        <taxon>Fungi</taxon>
        <taxon>Fungi incertae sedis</taxon>
        <taxon>Mucoromycota</taxon>
        <taxon>Glomeromycotina</taxon>
        <taxon>Glomeromycetes</taxon>
        <taxon>Glomerales</taxon>
        <taxon>Glomeraceae</taxon>
        <taxon>Funneliformis</taxon>
    </lineage>
</organism>
<evidence type="ECO:0000313" key="1">
    <source>
        <dbReference type="EMBL" id="CAI2173712.1"/>
    </source>
</evidence>
<evidence type="ECO:0000313" key="2">
    <source>
        <dbReference type="Proteomes" id="UP001153678"/>
    </source>
</evidence>
<name>A0A9W4SLD8_9GLOM</name>
<keyword evidence="2" id="KW-1185">Reference proteome</keyword>
<sequence>MVSALWPMLGEERCGRVAFLDLVSNMDFHRYVSTFASDDDCKDWNFLNCFQYLKDYAEFPFTSDSKQDILDAFIKV</sequence>
<comment type="caution">
    <text evidence="1">The sequence shown here is derived from an EMBL/GenBank/DDBJ whole genome shotgun (WGS) entry which is preliminary data.</text>
</comment>
<reference evidence="1" key="1">
    <citation type="submission" date="2022-08" db="EMBL/GenBank/DDBJ databases">
        <authorList>
            <person name="Kallberg Y."/>
            <person name="Tangrot J."/>
            <person name="Rosling A."/>
        </authorList>
    </citation>
    <scope>NUCLEOTIDE SEQUENCE</scope>
    <source>
        <strain evidence="1">Wild A</strain>
    </source>
</reference>
<protein>
    <submittedName>
        <fullName evidence="1">10198_t:CDS:1</fullName>
    </submittedName>
</protein>
<accession>A0A9W4SLD8</accession>
<dbReference type="OrthoDB" id="2445680at2759"/>
<proteinExistence type="predicted"/>